<feature type="compositionally biased region" description="Low complexity" evidence="4">
    <location>
        <begin position="780"/>
        <end position="798"/>
    </location>
</feature>
<dbReference type="AlphaFoldDB" id="A0A136J468"/>
<dbReference type="OrthoDB" id="303107at2759"/>
<organism evidence="6 7">
    <name type="scientific">Microdochium bolleyi</name>
    <dbReference type="NCBI Taxonomy" id="196109"/>
    <lineage>
        <taxon>Eukaryota</taxon>
        <taxon>Fungi</taxon>
        <taxon>Dikarya</taxon>
        <taxon>Ascomycota</taxon>
        <taxon>Pezizomycotina</taxon>
        <taxon>Sordariomycetes</taxon>
        <taxon>Xylariomycetidae</taxon>
        <taxon>Xylariales</taxon>
        <taxon>Microdochiaceae</taxon>
        <taxon>Microdochium</taxon>
    </lineage>
</organism>
<dbReference type="PROSITE" id="PS01359">
    <property type="entry name" value="ZF_PHD_1"/>
    <property type="match status" value="1"/>
</dbReference>
<evidence type="ECO:0000313" key="7">
    <source>
        <dbReference type="Proteomes" id="UP000070501"/>
    </source>
</evidence>
<feature type="compositionally biased region" description="Pro residues" evidence="4">
    <location>
        <begin position="575"/>
        <end position="587"/>
    </location>
</feature>
<feature type="region of interest" description="Disordered" evidence="4">
    <location>
        <begin position="330"/>
        <end position="419"/>
    </location>
</feature>
<name>A0A136J468_9PEZI</name>
<dbReference type="PANTHER" id="PTHR14296:SF3">
    <property type="entry name" value="DIKAR, ISOFORM F"/>
    <property type="match status" value="1"/>
</dbReference>
<accession>A0A136J468</accession>
<dbReference type="InParanoid" id="A0A136J468"/>
<dbReference type="PANTHER" id="PTHR14296">
    <property type="entry name" value="REMODELING AND SPACING FACTOR 1"/>
    <property type="match status" value="1"/>
</dbReference>
<evidence type="ECO:0000256" key="1">
    <source>
        <dbReference type="ARBA" id="ARBA00022723"/>
    </source>
</evidence>
<dbReference type="Gene3D" id="3.30.40.10">
    <property type="entry name" value="Zinc/RING finger domain, C3HC4 (zinc finger)"/>
    <property type="match status" value="1"/>
</dbReference>
<reference evidence="7" key="1">
    <citation type="submission" date="2016-02" db="EMBL/GenBank/DDBJ databases">
        <title>Draft genome sequence of Microdochium bolleyi, a fungal endophyte of beachgrass.</title>
        <authorList>
            <consortium name="DOE Joint Genome Institute"/>
            <person name="David A.S."/>
            <person name="May G."/>
            <person name="Haridas S."/>
            <person name="Lim J."/>
            <person name="Wang M."/>
            <person name="Labutti K."/>
            <person name="Lipzen A."/>
            <person name="Barry K."/>
            <person name="Grigoriev I.V."/>
        </authorList>
    </citation>
    <scope>NUCLEOTIDE SEQUENCE [LARGE SCALE GENOMIC DNA]</scope>
    <source>
        <strain evidence="7">J235TASD1</strain>
    </source>
</reference>
<dbReference type="InterPro" id="IPR013083">
    <property type="entry name" value="Znf_RING/FYVE/PHD"/>
</dbReference>
<dbReference type="GO" id="GO:0031213">
    <property type="term" value="C:RSF complex"/>
    <property type="evidence" value="ECO:0007669"/>
    <property type="project" value="InterPro"/>
</dbReference>
<dbReference type="InterPro" id="IPR028938">
    <property type="entry name" value="Rsf1-like"/>
</dbReference>
<evidence type="ECO:0000256" key="2">
    <source>
        <dbReference type="ARBA" id="ARBA00022771"/>
    </source>
</evidence>
<dbReference type="InterPro" id="IPR019786">
    <property type="entry name" value="Zinc_finger_PHD-type_CS"/>
</dbReference>
<feature type="compositionally biased region" description="Pro residues" evidence="4">
    <location>
        <begin position="805"/>
        <end position="814"/>
    </location>
</feature>
<keyword evidence="3" id="KW-0862">Zinc</keyword>
<feature type="region of interest" description="Disordered" evidence="4">
    <location>
        <begin position="519"/>
        <end position="546"/>
    </location>
</feature>
<dbReference type="Pfam" id="PF00628">
    <property type="entry name" value="PHD"/>
    <property type="match status" value="1"/>
</dbReference>
<dbReference type="SMART" id="SM00249">
    <property type="entry name" value="PHD"/>
    <property type="match status" value="1"/>
</dbReference>
<feature type="region of interest" description="Disordered" evidence="4">
    <location>
        <begin position="559"/>
        <end position="827"/>
    </location>
</feature>
<feature type="compositionally biased region" description="Acidic residues" evidence="4">
    <location>
        <begin position="233"/>
        <end position="243"/>
    </location>
</feature>
<keyword evidence="7" id="KW-1185">Reference proteome</keyword>
<keyword evidence="2" id="KW-0863">Zinc-finger</keyword>
<feature type="domain" description="Zinc finger PHD-type" evidence="5">
    <location>
        <begin position="453"/>
        <end position="501"/>
    </location>
</feature>
<keyword evidence="1" id="KW-0479">Metal-binding</keyword>
<dbReference type="SUPFAM" id="SSF57903">
    <property type="entry name" value="FYVE/PHD zinc finger"/>
    <property type="match status" value="1"/>
</dbReference>
<sequence length="827" mass="91703">MPASRKRTRRDAEIDAEPVAKAPVVKEEPSMLQTIRNTWQFANLYQWICLFGKVVKIDDNLDIDDLEAELLKHRSDVLVDIGVALLKWVSSHRGLGPELFDEYTRRQYVAKAPELNPFGVDEEPAHFHDFDAVTKLRVLQQLTRWVMLHPERVREKMDEQRPMDQTEWRIEPSGWDSEDRTYFILDDNRLYRMTDAPPPVDPAWKPKKNTQKAKAVARAAKRRRTSRSAAVTQEDDDVDDDAPMSDAATDAAAEPRDDGLGGAKWECVAANIEDVRRFLDSIKKSRDDNEKILRKRIEDHLLPILEKQEESRKRKIQQKERELLALEKMAHAKRSSRLAGKIEQQRLDSQRREEDEKRRVEEEKQHKEDLARAKMERERDNRLMSRERRLQEREERRVQHEKELAQLSEDSRSLSAGENARLSERRLKAEIDKNRKALQELEDEEDDWIFDCVCGVYGQIDDGSHSVACERCNVWQHSSCLGIQEEDAERDDFHFICSTCQRVSKSPVKDVKPTIIKLKVNKGDPASSDPAEPSATNGRSSEAAGSRIQVEIPAKLANRPDLSPASQAATVSNPQLPPATQPPPAQPTIPVKGAAQPNLPPPPSPHMNGDSHHAFSSPHPALSPPDQSPNKARVYSGVYNNSSSPAPADQKPKEAKAPVKGIFHLSPKPNGLSVPILGSSPSQPTSGKESPVKKSSGSFNGAAPVLTPQAASFSSATTTVVSPSASFSTPQLKTSQGTVPSPILTPKTTNVPNGASPLKRSPPPPASLAMHTGPDGKAQTTPAPSILPPSTALSPSPSHTIMTPPVKPSEPVRPPSQQSVGSSFGKL</sequence>
<evidence type="ECO:0000313" key="6">
    <source>
        <dbReference type="EMBL" id="KXJ91977.1"/>
    </source>
</evidence>
<dbReference type="InterPro" id="IPR011011">
    <property type="entry name" value="Znf_FYVE_PHD"/>
</dbReference>
<dbReference type="Proteomes" id="UP000070501">
    <property type="component" value="Unassembled WGS sequence"/>
</dbReference>
<gene>
    <name evidence="6" type="ORF">Micbo1qcDRAFT_194954</name>
</gene>
<dbReference type="InterPro" id="IPR001965">
    <property type="entry name" value="Znf_PHD"/>
</dbReference>
<feature type="compositionally biased region" description="Basic and acidic residues" evidence="4">
    <location>
        <begin position="343"/>
        <end position="412"/>
    </location>
</feature>
<feature type="compositionally biased region" description="Low complexity" evidence="4">
    <location>
        <begin position="710"/>
        <end position="730"/>
    </location>
</feature>
<dbReference type="GO" id="GO:0008270">
    <property type="term" value="F:zinc ion binding"/>
    <property type="evidence" value="ECO:0007669"/>
    <property type="project" value="UniProtKB-KW"/>
</dbReference>
<proteinExistence type="predicted"/>
<feature type="region of interest" description="Disordered" evidence="4">
    <location>
        <begin position="197"/>
        <end position="261"/>
    </location>
</feature>
<dbReference type="GO" id="GO:0006355">
    <property type="term" value="P:regulation of DNA-templated transcription"/>
    <property type="evidence" value="ECO:0007669"/>
    <property type="project" value="InterPro"/>
</dbReference>
<protein>
    <recommendedName>
        <fullName evidence="5">Zinc finger PHD-type domain-containing protein</fullName>
    </recommendedName>
</protein>
<evidence type="ECO:0000256" key="3">
    <source>
        <dbReference type="ARBA" id="ARBA00022833"/>
    </source>
</evidence>
<dbReference type="EMBL" id="KQ964249">
    <property type="protein sequence ID" value="KXJ91977.1"/>
    <property type="molecule type" value="Genomic_DNA"/>
</dbReference>
<dbReference type="STRING" id="196109.A0A136J468"/>
<feature type="compositionally biased region" description="Polar residues" evidence="4">
    <location>
        <begin position="817"/>
        <end position="827"/>
    </location>
</feature>
<evidence type="ECO:0000256" key="4">
    <source>
        <dbReference type="SAM" id="MobiDB-lite"/>
    </source>
</evidence>
<dbReference type="InterPro" id="IPR019787">
    <property type="entry name" value="Znf_PHD-finger"/>
</dbReference>
<evidence type="ECO:0000259" key="5">
    <source>
        <dbReference type="SMART" id="SM00249"/>
    </source>
</evidence>
<feature type="compositionally biased region" description="Polar residues" evidence="4">
    <location>
        <begin position="564"/>
        <end position="573"/>
    </location>
</feature>
<feature type="compositionally biased region" description="Polar residues" evidence="4">
    <location>
        <begin position="679"/>
        <end position="699"/>
    </location>
</feature>